<proteinExistence type="predicted"/>
<dbReference type="EMBL" id="MBDO02000091">
    <property type="protein sequence ID" value="RLN63646.1"/>
    <property type="molecule type" value="Genomic_DNA"/>
</dbReference>
<dbReference type="InterPro" id="IPR036770">
    <property type="entry name" value="Ankyrin_rpt-contain_sf"/>
</dbReference>
<dbReference type="AlphaFoldDB" id="A0A3F2RSY1"/>
<comment type="caution">
    <text evidence="1">The sequence shown here is derived from an EMBL/GenBank/DDBJ whole genome shotgun (WGS) entry which is preliminary data.</text>
</comment>
<evidence type="ECO:0000313" key="4">
    <source>
        <dbReference type="Proteomes" id="UP000284657"/>
    </source>
</evidence>
<dbReference type="EMBL" id="MBAD02000575">
    <property type="protein sequence ID" value="RLN65730.1"/>
    <property type="molecule type" value="Genomic_DNA"/>
</dbReference>
<organism evidence="1 3">
    <name type="scientific">Phytophthora kernoviae</name>
    <dbReference type="NCBI Taxonomy" id="325452"/>
    <lineage>
        <taxon>Eukaryota</taxon>
        <taxon>Sar</taxon>
        <taxon>Stramenopiles</taxon>
        <taxon>Oomycota</taxon>
        <taxon>Peronosporomycetes</taxon>
        <taxon>Peronosporales</taxon>
        <taxon>Peronosporaceae</taxon>
        <taxon>Phytophthora</taxon>
    </lineage>
</organism>
<name>A0A3F2RSY1_9STRA</name>
<dbReference type="SUPFAM" id="SSF48403">
    <property type="entry name" value="Ankyrin repeat"/>
    <property type="match status" value="1"/>
</dbReference>
<sequence>MDRAITFGCQDATGAAANSYSEVVRWLYTRTVGVNRRDGDAIAAAVNAGGKQGLGIRAEEGLSTTPANGHLEMVQWILERNDGVDEADKVMVKAAEQGHLEIVRLAIEMDWHGKILRSLNEQVLIGTGAQFTHAIHAAASNGHLQVDKDVKSVLTKIRTEIQDDQVSGATVQQAANRGFLHVVQ</sequence>
<evidence type="ECO:0000313" key="1">
    <source>
        <dbReference type="EMBL" id="RLN63646.1"/>
    </source>
</evidence>
<accession>A0A3F2RSY1</accession>
<protein>
    <submittedName>
        <fullName evidence="1">Uncharacterized protein</fullName>
    </submittedName>
</protein>
<dbReference type="PANTHER" id="PTHR46586">
    <property type="entry name" value="ANKYRIN REPEAT-CONTAINING PROTEIN"/>
    <property type="match status" value="1"/>
</dbReference>
<reference evidence="3 4" key="1">
    <citation type="submission" date="2018-07" db="EMBL/GenBank/DDBJ databases">
        <title>Genome sequencing of oomycete isolates from Chile give support for New Zealand origin for Phytophthora kernoviae and make available the first Nothophytophthora sp. genome.</title>
        <authorList>
            <person name="Studholme D.J."/>
            <person name="Sanfuentes E."/>
            <person name="Panda P."/>
            <person name="Hill R."/>
            <person name="Sambles C."/>
            <person name="Grant M."/>
            <person name="Williams N.M."/>
            <person name="Mcdougal R.L."/>
        </authorList>
    </citation>
    <scope>NUCLEOTIDE SEQUENCE [LARGE SCALE GENOMIC DNA]</scope>
    <source>
        <strain evidence="1">Chile6</strain>
        <strain evidence="2">Chile7</strain>
    </source>
</reference>
<dbReference type="Proteomes" id="UP000284657">
    <property type="component" value="Unassembled WGS sequence"/>
</dbReference>
<evidence type="ECO:0000313" key="3">
    <source>
        <dbReference type="Proteomes" id="UP000277300"/>
    </source>
</evidence>
<dbReference type="OrthoDB" id="129135at2759"/>
<dbReference type="Proteomes" id="UP000277300">
    <property type="component" value="Unassembled WGS sequence"/>
</dbReference>
<evidence type="ECO:0000313" key="2">
    <source>
        <dbReference type="EMBL" id="RLN65730.1"/>
    </source>
</evidence>
<gene>
    <name evidence="2" type="ORF">BBJ29_006176</name>
    <name evidence="1" type="ORF">BBP00_00003962</name>
</gene>
<dbReference type="Gene3D" id="1.25.40.20">
    <property type="entry name" value="Ankyrin repeat-containing domain"/>
    <property type="match status" value="1"/>
</dbReference>
<dbReference type="InterPro" id="IPR052050">
    <property type="entry name" value="SecEffector_AnkRepeat"/>
</dbReference>
<dbReference type="PANTHER" id="PTHR46586:SF3">
    <property type="entry name" value="ANKYRIN REPEAT-CONTAINING PROTEIN"/>
    <property type="match status" value="1"/>
</dbReference>